<dbReference type="RefSeq" id="WP_203379472.1">
    <property type="nucleotide sequence ID" value="NZ_JAENHP010000010.1"/>
</dbReference>
<keyword evidence="1" id="KW-0472">Membrane</keyword>
<evidence type="ECO:0000313" key="2">
    <source>
        <dbReference type="EMBL" id="MBM2619487.1"/>
    </source>
</evidence>
<gene>
    <name evidence="2" type="ORF">JIG36_28430</name>
</gene>
<protein>
    <recommendedName>
        <fullName evidence="4">DUF4367 domain-containing protein</fullName>
    </recommendedName>
</protein>
<organism evidence="2 3">
    <name type="scientific">Paractinoplanes ovalisporus</name>
    <dbReference type="NCBI Taxonomy" id="2810368"/>
    <lineage>
        <taxon>Bacteria</taxon>
        <taxon>Bacillati</taxon>
        <taxon>Actinomycetota</taxon>
        <taxon>Actinomycetes</taxon>
        <taxon>Micromonosporales</taxon>
        <taxon>Micromonosporaceae</taxon>
        <taxon>Paractinoplanes</taxon>
    </lineage>
</organism>
<reference evidence="2 3" key="1">
    <citation type="submission" date="2021-01" db="EMBL/GenBank/DDBJ databases">
        <title>Actinoplanes sp. nov. LDG1-06 isolated from lichen.</title>
        <authorList>
            <person name="Saeng-In P."/>
            <person name="Phongsopitanun W."/>
            <person name="Kanchanasin P."/>
            <person name="Yuki M."/>
            <person name="Kudo T."/>
            <person name="Ohkuma M."/>
            <person name="Tanasupawat S."/>
        </authorList>
    </citation>
    <scope>NUCLEOTIDE SEQUENCE [LARGE SCALE GENOMIC DNA]</scope>
    <source>
        <strain evidence="2 3">LDG1-06</strain>
    </source>
</reference>
<keyword evidence="1" id="KW-1133">Transmembrane helix</keyword>
<dbReference type="EMBL" id="JAENHP010000010">
    <property type="protein sequence ID" value="MBM2619487.1"/>
    <property type="molecule type" value="Genomic_DNA"/>
</dbReference>
<keyword evidence="3" id="KW-1185">Reference proteome</keyword>
<evidence type="ECO:0008006" key="4">
    <source>
        <dbReference type="Google" id="ProtNLM"/>
    </source>
</evidence>
<dbReference type="Proteomes" id="UP000632138">
    <property type="component" value="Unassembled WGS sequence"/>
</dbReference>
<name>A0ABS2AI14_9ACTN</name>
<proteinExistence type="predicted"/>
<comment type="caution">
    <text evidence="2">The sequence shown here is derived from an EMBL/GenBank/DDBJ whole genome shotgun (WGS) entry which is preliminary data.</text>
</comment>
<feature type="transmembrane region" description="Helical" evidence="1">
    <location>
        <begin position="43"/>
        <end position="61"/>
    </location>
</feature>
<evidence type="ECO:0000256" key="1">
    <source>
        <dbReference type="SAM" id="Phobius"/>
    </source>
</evidence>
<keyword evidence="1" id="KW-0812">Transmembrane</keyword>
<evidence type="ECO:0000313" key="3">
    <source>
        <dbReference type="Proteomes" id="UP000632138"/>
    </source>
</evidence>
<accession>A0ABS2AI14</accession>
<sequence>MTSLDELTRTLERGADRAPDAIGLVEQARAGAERLRRRNRLRAVGAVVVAVAVAVTVPVVVRSYAADPPRPNPAGPMTYYREPYELSLELAPSRVYFTMTHGTEGKTQFLIARPIANSQKASGGTIAAYDPGTFDPTRLRQGERVTVQGREAFYVKQLDPPAPSSSGPMGAPYRVGAAVGWQDPSGVWVTVSESADRAEMLRLADAVRLTTPRAARAPVRFGWVPRGLPVSFTESRDIAEYGVSASIGFGGPSEPAGQVSPSFFMPYDTPLTVMALPMKGIMTAWGENYSDGRTRTIGGHPTWYLDGEKDNLTDGGKGSQFMIQAGDCGITVVVRDKTFIPYEDLVRMAGNMSFGGCDDTSDWLPITG</sequence>